<accession>A0A1Y3ERL3</accession>
<comment type="caution">
    <text evidence="2">The sequence shown here is derived from an EMBL/GenBank/DDBJ whole genome shotgun (WGS) entry which is preliminary data.</text>
</comment>
<feature type="region of interest" description="Disordered" evidence="1">
    <location>
        <begin position="86"/>
        <end position="123"/>
    </location>
</feature>
<reference evidence="2 3" key="1">
    <citation type="submission" date="2015-04" db="EMBL/GenBank/DDBJ databases">
        <title>Draft genome of the roundworm Trichinella nativa.</title>
        <authorList>
            <person name="Mitreva M."/>
        </authorList>
    </citation>
    <scope>NUCLEOTIDE SEQUENCE [LARGE SCALE GENOMIC DNA]</scope>
    <source>
        <strain evidence="2 3">ISS45</strain>
    </source>
</reference>
<sequence>MARRFSVLIYQVWRFSGLFTSLKDINFYLCASSNQSDHHIIFIIPSSDDEMSGSVTSDSHTHHSSAHVDLMGPSSQVDVQARKDDHITNTDNNESDVEMETEDADVDFDAMRETLNYQNDPND</sequence>
<protein>
    <submittedName>
        <fullName evidence="2">Uncharacterized protein</fullName>
    </submittedName>
</protein>
<feature type="region of interest" description="Disordered" evidence="1">
    <location>
        <begin position="52"/>
        <end position="73"/>
    </location>
</feature>
<gene>
    <name evidence="2" type="ORF">D917_01591</name>
</gene>
<evidence type="ECO:0000256" key="1">
    <source>
        <dbReference type="SAM" id="MobiDB-lite"/>
    </source>
</evidence>
<organism evidence="2 3">
    <name type="scientific">Trichinella nativa</name>
    <dbReference type="NCBI Taxonomy" id="6335"/>
    <lineage>
        <taxon>Eukaryota</taxon>
        <taxon>Metazoa</taxon>
        <taxon>Ecdysozoa</taxon>
        <taxon>Nematoda</taxon>
        <taxon>Enoplea</taxon>
        <taxon>Dorylaimia</taxon>
        <taxon>Trichinellida</taxon>
        <taxon>Trichinellidae</taxon>
        <taxon>Trichinella</taxon>
    </lineage>
</organism>
<proteinExistence type="predicted"/>
<name>A0A1Y3ERL3_9BILA</name>
<feature type="compositionally biased region" description="Acidic residues" evidence="1">
    <location>
        <begin position="93"/>
        <end position="108"/>
    </location>
</feature>
<evidence type="ECO:0000313" key="2">
    <source>
        <dbReference type="EMBL" id="OUC46526.1"/>
    </source>
</evidence>
<dbReference type="EMBL" id="LVZM01006560">
    <property type="protein sequence ID" value="OUC46526.1"/>
    <property type="molecule type" value="Genomic_DNA"/>
</dbReference>
<dbReference type="AlphaFoldDB" id="A0A1Y3ERL3"/>
<evidence type="ECO:0000313" key="3">
    <source>
        <dbReference type="Proteomes" id="UP000243006"/>
    </source>
</evidence>
<dbReference type="Proteomes" id="UP000243006">
    <property type="component" value="Unassembled WGS sequence"/>
</dbReference>